<sequence>MTVTAPHTTSSKPIRLRTLRVFFLATFMVSWGIGTLLAVFPDRAEALFGPMGYTNPAFILIVYTPGIVALVLVVRHYGIRGLGRFLRRLTLWRMPAGWWLLLAIGLPAVFYLGAAVKGTLTDPFPFAPWYAVLPAMLPALLIGPIEELGWRGIALPLLQRRLAPLGASLILGGVVAVWHTPAFFLSGTKQSGWSYWPFFVGVVAISVILTAMVNASRGSLLVAVLFHAQVNGPAWPDAQPWDMCLFVLVAVVVVLVNRKAMLSRSAGATAILIDDDTNAARRPSGDGSVTDPTGDTEVERTA</sequence>
<accession>A0ABP7D5C7</accession>
<dbReference type="PANTHER" id="PTHR35797:SF1">
    <property type="entry name" value="PROTEASE"/>
    <property type="match status" value="1"/>
</dbReference>
<comment type="caution">
    <text evidence="4">The sequence shown here is derived from an EMBL/GenBank/DDBJ whole genome shotgun (WGS) entry which is preliminary data.</text>
</comment>
<keyword evidence="5" id="KW-1185">Reference proteome</keyword>
<feature type="transmembrane region" description="Helical" evidence="2">
    <location>
        <begin position="193"/>
        <end position="211"/>
    </location>
</feature>
<dbReference type="EMBL" id="BAAAYX010000003">
    <property type="protein sequence ID" value="GAA3699839.1"/>
    <property type="molecule type" value="Genomic_DNA"/>
</dbReference>
<evidence type="ECO:0000256" key="1">
    <source>
        <dbReference type="SAM" id="MobiDB-lite"/>
    </source>
</evidence>
<evidence type="ECO:0000259" key="3">
    <source>
        <dbReference type="Pfam" id="PF02517"/>
    </source>
</evidence>
<feature type="transmembrane region" description="Helical" evidence="2">
    <location>
        <begin position="162"/>
        <end position="181"/>
    </location>
</feature>
<dbReference type="RefSeq" id="WP_344811747.1">
    <property type="nucleotide sequence ID" value="NZ_BAAAYX010000003.1"/>
</dbReference>
<dbReference type="InterPro" id="IPR042150">
    <property type="entry name" value="MmRce1-like"/>
</dbReference>
<evidence type="ECO:0000256" key="2">
    <source>
        <dbReference type="SAM" id="Phobius"/>
    </source>
</evidence>
<organism evidence="4 5">
    <name type="scientific">Microlunatus aurantiacus</name>
    <dbReference type="NCBI Taxonomy" id="446786"/>
    <lineage>
        <taxon>Bacteria</taxon>
        <taxon>Bacillati</taxon>
        <taxon>Actinomycetota</taxon>
        <taxon>Actinomycetes</taxon>
        <taxon>Propionibacteriales</taxon>
        <taxon>Propionibacteriaceae</taxon>
        <taxon>Microlunatus</taxon>
    </lineage>
</organism>
<feature type="transmembrane region" description="Helical" evidence="2">
    <location>
        <begin position="240"/>
        <end position="257"/>
    </location>
</feature>
<evidence type="ECO:0000313" key="5">
    <source>
        <dbReference type="Proteomes" id="UP001500051"/>
    </source>
</evidence>
<feature type="region of interest" description="Disordered" evidence="1">
    <location>
        <begin position="279"/>
        <end position="302"/>
    </location>
</feature>
<feature type="transmembrane region" description="Helical" evidence="2">
    <location>
        <begin position="21"/>
        <end position="41"/>
    </location>
</feature>
<reference evidence="5" key="1">
    <citation type="journal article" date="2019" name="Int. J. Syst. Evol. Microbiol.">
        <title>The Global Catalogue of Microorganisms (GCM) 10K type strain sequencing project: providing services to taxonomists for standard genome sequencing and annotation.</title>
        <authorList>
            <consortium name="The Broad Institute Genomics Platform"/>
            <consortium name="The Broad Institute Genome Sequencing Center for Infectious Disease"/>
            <person name="Wu L."/>
            <person name="Ma J."/>
        </authorList>
    </citation>
    <scope>NUCLEOTIDE SEQUENCE [LARGE SCALE GENOMIC DNA]</scope>
    <source>
        <strain evidence="5">JCM 16548</strain>
    </source>
</reference>
<feature type="transmembrane region" description="Helical" evidence="2">
    <location>
        <begin position="96"/>
        <end position="116"/>
    </location>
</feature>
<proteinExistence type="predicted"/>
<dbReference type="Pfam" id="PF02517">
    <property type="entry name" value="Rce1-like"/>
    <property type="match status" value="1"/>
</dbReference>
<feature type="transmembrane region" description="Helical" evidence="2">
    <location>
        <begin position="53"/>
        <end position="75"/>
    </location>
</feature>
<name>A0ABP7D5C7_9ACTN</name>
<keyword evidence="2" id="KW-0472">Membrane</keyword>
<feature type="domain" description="CAAX prenyl protease 2/Lysostaphin resistance protein A-like" evidence="3">
    <location>
        <begin position="130"/>
        <end position="231"/>
    </location>
</feature>
<gene>
    <name evidence="4" type="ORF">GCM10022204_15620</name>
</gene>
<dbReference type="PANTHER" id="PTHR35797">
    <property type="entry name" value="PROTEASE-RELATED"/>
    <property type="match status" value="1"/>
</dbReference>
<keyword evidence="2" id="KW-1133">Transmembrane helix</keyword>
<keyword evidence="2" id="KW-0812">Transmembrane</keyword>
<protein>
    <recommendedName>
        <fullName evidence="3">CAAX prenyl protease 2/Lysostaphin resistance protein A-like domain-containing protein</fullName>
    </recommendedName>
</protein>
<evidence type="ECO:0000313" key="4">
    <source>
        <dbReference type="EMBL" id="GAA3699839.1"/>
    </source>
</evidence>
<dbReference type="Proteomes" id="UP001500051">
    <property type="component" value="Unassembled WGS sequence"/>
</dbReference>
<dbReference type="InterPro" id="IPR003675">
    <property type="entry name" value="Rce1/LyrA-like_dom"/>
</dbReference>